<dbReference type="Proteomes" id="UP000317043">
    <property type="component" value="Unassembled WGS sequence"/>
</dbReference>
<name>A0A543AQV3_9ACTN</name>
<organism evidence="1 2">
    <name type="scientific">Stackebrandtia endophytica</name>
    <dbReference type="NCBI Taxonomy" id="1496996"/>
    <lineage>
        <taxon>Bacteria</taxon>
        <taxon>Bacillati</taxon>
        <taxon>Actinomycetota</taxon>
        <taxon>Actinomycetes</taxon>
        <taxon>Glycomycetales</taxon>
        <taxon>Glycomycetaceae</taxon>
        <taxon>Stackebrandtia</taxon>
    </lineage>
</organism>
<accession>A0A543AQV3</accession>
<dbReference type="OrthoDB" id="4453346at2"/>
<protein>
    <recommendedName>
        <fullName evidence="3">Mycothiol maleylpyruvate isomerase-like protein</fullName>
    </recommendedName>
</protein>
<comment type="caution">
    <text evidence="1">The sequence shown here is derived from an EMBL/GenBank/DDBJ whole genome shotgun (WGS) entry which is preliminary data.</text>
</comment>
<sequence length="199" mass="20976">MTVTAEDLDTAVTTLVTALSPETARDWHATSGTGDLDGWHTAEHLGDCLLSYAAQLVAQPSDRYVRFMAGADTDADSAQLLEFAAAAGNILAATARSAPESVRAYHPTGMADPAGFAGMGCVEVLVHGEDIARGLGASLTPPSDLCSRVLARMFPHVAADLSEEDPWTALLWATDRTSLPGRPQQTGWRWRGAPIDSSA</sequence>
<dbReference type="EMBL" id="VFOW01000001">
    <property type="protein sequence ID" value="TQL74952.1"/>
    <property type="molecule type" value="Genomic_DNA"/>
</dbReference>
<evidence type="ECO:0000313" key="1">
    <source>
        <dbReference type="EMBL" id="TQL74952.1"/>
    </source>
</evidence>
<dbReference type="RefSeq" id="WP_142034439.1">
    <property type="nucleotide sequence ID" value="NZ_JBHTGS010000002.1"/>
</dbReference>
<evidence type="ECO:0008006" key="3">
    <source>
        <dbReference type="Google" id="ProtNLM"/>
    </source>
</evidence>
<reference evidence="1 2" key="1">
    <citation type="submission" date="2019-06" db="EMBL/GenBank/DDBJ databases">
        <title>Sequencing the genomes of 1000 actinobacteria strains.</title>
        <authorList>
            <person name="Klenk H.-P."/>
        </authorList>
    </citation>
    <scope>NUCLEOTIDE SEQUENCE [LARGE SCALE GENOMIC DNA]</scope>
    <source>
        <strain evidence="1 2">DSM 45928</strain>
    </source>
</reference>
<evidence type="ECO:0000313" key="2">
    <source>
        <dbReference type="Proteomes" id="UP000317043"/>
    </source>
</evidence>
<proteinExistence type="predicted"/>
<dbReference type="AlphaFoldDB" id="A0A543AQV3"/>
<gene>
    <name evidence="1" type="ORF">FB566_0443</name>
</gene>
<keyword evidence="2" id="KW-1185">Reference proteome</keyword>
<dbReference type="InParanoid" id="A0A543AQV3"/>